<dbReference type="EMBL" id="CAMPGE010010099">
    <property type="protein sequence ID" value="CAI2368956.1"/>
    <property type="molecule type" value="Genomic_DNA"/>
</dbReference>
<dbReference type="AlphaFoldDB" id="A0AAD1UJG1"/>
<proteinExistence type="predicted"/>
<protein>
    <submittedName>
        <fullName evidence="1">Uncharacterized protein</fullName>
    </submittedName>
</protein>
<evidence type="ECO:0000313" key="1">
    <source>
        <dbReference type="EMBL" id="CAI2368956.1"/>
    </source>
</evidence>
<sequence>MAQYKVTNSEMKVLDGRPEKVDQDLNDAALKSLDLEEFSRKQMLDDYRRGFKEDYNHKKQIQMTEKIKGERDRQEYIRMCNENSAKEIQNEKNFKQKFIDFDQKQTQINNKFQQTVLKDYSRRNKHKDAITNNKPAYYDRIEGEYYNYLTDKSNRMRSAWQFQKDKIQQKYNEVSRIPEMKTKMGDSSYKKFQEYQEEQKKMRQDNKNMQTQYAGLLKTQVDIKKDSKKVSEADKPNSIFIGKYKLHRNSSLPMIPGIHSNSSLTGVGDLDSFTNKFKGSRVPQEALEENRRTRNLLNSYKTSIPNAKLGKSALKNSRNTLRKSGLSTLGSTGNNRYSTFDGNSLHKVNTKTTSVNQYPPGQNFNRSNVEGHINHRVTDTFRSTLEL</sequence>
<dbReference type="Proteomes" id="UP001295684">
    <property type="component" value="Unassembled WGS sequence"/>
</dbReference>
<name>A0AAD1UJG1_EUPCR</name>
<gene>
    <name evidence="1" type="ORF">ECRASSUSDP1_LOCUS10252</name>
</gene>
<organism evidence="1 2">
    <name type="scientific">Euplotes crassus</name>
    <dbReference type="NCBI Taxonomy" id="5936"/>
    <lineage>
        <taxon>Eukaryota</taxon>
        <taxon>Sar</taxon>
        <taxon>Alveolata</taxon>
        <taxon>Ciliophora</taxon>
        <taxon>Intramacronucleata</taxon>
        <taxon>Spirotrichea</taxon>
        <taxon>Hypotrichia</taxon>
        <taxon>Euplotida</taxon>
        <taxon>Euplotidae</taxon>
        <taxon>Moneuplotes</taxon>
    </lineage>
</organism>
<accession>A0AAD1UJG1</accession>
<evidence type="ECO:0000313" key="2">
    <source>
        <dbReference type="Proteomes" id="UP001295684"/>
    </source>
</evidence>
<comment type="caution">
    <text evidence="1">The sequence shown here is derived from an EMBL/GenBank/DDBJ whole genome shotgun (WGS) entry which is preliminary data.</text>
</comment>
<keyword evidence="2" id="KW-1185">Reference proteome</keyword>
<reference evidence="1" key="1">
    <citation type="submission" date="2023-07" db="EMBL/GenBank/DDBJ databases">
        <authorList>
            <consortium name="AG Swart"/>
            <person name="Singh M."/>
            <person name="Singh A."/>
            <person name="Seah K."/>
            <person name="Emmerich C."/>
        </authorList>
    </citation>
    <scope>NUCLEOTIDE SEQUENCE</scope>
    <source>
        <strain evidence="1">DP1</strain>
    </source>
</reference>